<name>A0A915KL74_ROMCU</name>
<keyword evidence="2" id="KW-1185">Reference proteome</keyword>
<accession>A0A915KL74</accession>
<protein>
    <recommendedName>
        <fullName evidence="1">Zinc finger HIT domain-containing protein</fullName>
    </recommendedName>
</protein>
<dbReference type="InterPro" id="IPR048371">
    <property type="entry name" value="ZNHIT3_C"/>
</dbReference>
<evidence type="ECO:0000313" key="3">
    <source>
        <dbReference type="WBParaSite" id="nRc.2.0.1.t38570-RA"/>
    </source>
</evidence>
<feature type="domain" description="Zinc finger HIT" evidence="1">
    <location>
        <begin position="18"/>
        <end position="69"/>
    </location>
</feature>
<proteinExistence type="predicted"/>
<reference evidence="3" key="1">
    <citation type="submission" date="2022-11" db="UniProtKB">
        <authorList>
            <consortium name="WormBaseParasite"/>
        </authorList>
    </citation>
    <scope>IDENTIFICATION</scope>
</reference>
<dbReference type="Pfam" id="PF21373">
    <property type="entry name" value="ZNHIT3_C"/>
    <property type="match status" value="1"/>
</dbReference>
<evidence type="ECO:0000313" key="2">
    <source>
        <dbReference type="Proteomes" id="UP000887565"/>
    </source>
</evidence>
<dbReference type="WBParaSite" id="nRc.2.0.1.t38570-RA">
    <property type="protein sequence ID" value="nRc.2.0.1.t38570-RA"/>
    <property type="gene ID" value="nRc.2.0.1.g38570"/>
</dbReference>
<organism evidence="2 3">
    <name type="scientific">Romanomermis culicivorax</name>
    <name type="common">Nematode worm</name>
    <dbReference type="NCBI Taxonomy" id="13658"/>
    <lineage>
        <taxon>Eukaryota</taxon>
        <taxon>Metazoa</taxon>
        <taxon>Ecdysozoa</taxon>
        <taxon>Nematoda</taxon>
        <taxon>Enoplea</taxon>
        <taxon>Dorylaimia</taxon>
        <taxon>Mermithida</taxon>
        <taxon>Mermithoidea</taxon>
        <taxon>Mermithidae</taxon>
        <taxon>Romanomermis</taxon>
    </lineage>
</organism>
<sequence>CKLVKWDDFSTGLFFIENSIDIKTLLNNPKLRQLLKEIDSSPNPNALLYSAMVNRPDFQRFANTCLDIVDPIDTEEHTIDVEDPANVDQGSHTILRKLNELLEDELSKYNFFY</sequence>
<evidence type="ECO:0000259" key="1">
    <source>
        <dbReference type="Pfam" id="PF21373"/>
    </source>
</evidence>
<dbReference type="AlphaFoldDB" id="A0A915KL74"/>
<dbReference type="Proteomes" id="UP000887565">
    <property type="component" value="Unplaced"/>
</dbReference>